<protein>
    <submittedName>
        <fullName evidence="1">Uncharacterized protein</fullName>
    </submittedName>
</protein>
<name>A0ACB9ZTC6_CATRO</name>
<reference evidence="2" key="1">
    <citation type="journal article" date="2023" name="Nat. Plants">
        <title>Single-cell RNA sequencing provides a high-resolution roadmap for understanding the multicellular compartmentation of specialized metabolism.</title>
        <authorList>
            <person name="Sun S."/>
            <person name="Shen X."/>
            <person name="Li Y."/>
            <person name="Li Y."/>
            <person name="Wang S."/>
            <person name="Li R."/>
            <person name="Zhang H."/>
            <person name="Shen G."/>
            <person name="Guo B."/>
            <person name="Wei J."/>
            <person name="Xu J."/>
            <person name="St-Pierre B."/>
            <person name="Chen S."/>
            <person name="Sun C."/>
        </authorList>
    </citation>
    <scope>NUCLEOTIDE SEQUENCE [LARGE SCALE GENOMIC DNA]</scope>
</reference>
<keyword evidence="2" id="KW-1185">Reference proteome</keyword>
<sequence>MVKKQNESLGKVGTPPRKTTSKATKSKTTVKNSSKQIKHNLCSGSIEVPVVSTPVVLVFDQIDAIGSVNLTDLGYRWNPFTWWNARAEPYCVWKHLDRALANGP</sequence>
<accession>A0ACB9ZTC6</accession>
<dbReference type="Proteomes" id="UP001060085">
    <property type="component" value="Linkage Group LG08"/>
</dbReference>
<evidence type="ECO:0000313" key="2">
    <source>
        <dbReference type="Proteomes" id="UP001060085"/>
    </source>
</evidence>
<gene>
    <name evidence="1" type="ORF">M9H77_35462</name>
</gene>
<dbReference type="EMBL" id="CM044708">
    <property type="protein sequence ID" value="KAI5649457.1"/>
    <property type="molecule type" value="Genomic_DNA"/>
</dbReference>
<proteinExistence type="predicted"/>
<evidence type="ECO:0000313" key="1">
    <source>
        <dbReference type="EMBL" id="KAI5649457.1"/>
    </source>
</evidence>
<organism evidence="1 2">
    <name type="scientific">Catharanthus roseus</name>
    <name type="common">Madagascar periwinkle</name>
    <name type="synonym">Vinca rosea</name>
    <dbReference type="NCBI Taxonomy" id="4058"/>
    <lineage>
        <taxon>Eukaryota</taxon>
        <taxon>Viridiplantae</taxon>
        <taxon>Streptophyta</taxon>
        <taxon>Embryophyta</taxon>
        <taxon>Tracheophyta</taxon>
        <taxon>Spermatophyta</taxon>
        <taxon>Magnoliopsida</taxon>
        <taxon>eudicotyledons</taxon>
        <taxon>Gunneridae</taxon>
        <taxon>Pentapetalae</taxon>
        <taxon>asterids</taxon>
        <taxon>lamiids</taxon>
        <taxon>Gentianales</taxon>
        <taxon>Apocynaceae</taxon>
        <taxon>Rauvolfioideae</taxon>
        <taxon>Vinceae</taxon>
        <taxon>Catharanthinae</taxon>
        <taxon>Catharanthus</taxon>
    </lineage>
</organism>
<comment type="caution">
    <text evidence="1">The sequence shown here is derived from an EMBL/GenBank/DDBJ whole genome shotgun (WGS) entry which is preliminary data.</text>
</comment>